<dbReference type="Proteomes" id="UP000070612">
    <property type="component" value="Unassembled WGS sequence"/>
</dbReference>
<evidence type="ECO:0000313" key="3">
    <source>
        <dbReference type="Proteomes" id="UP000070612"/>
    </source>
</evidence>
<sequence>MLAAGAIIASPIAPPPPDIKVAAVTPAAFSSPTTNQLFAATLENAPTAALAAVPGAAATNAQQAFRELALALWTATGGTLDAFKSGLVVSTAAGVTLVNGGIDTFKQAFDLVGGTILDVIAPEQVAGSGLFTGAQQAFRDVALALWTATGGTLDAFKSGLILAATTAVTLVNAGVDTFKQAFSLVGGTILDIIAPPQEASAATALLPSPSDAQQAFRAISLATWTAVAGSLDAFKSGLVLATATGLTLVNGTIDTFKQAVDLVGGTILNIIAPPAATTAGGVVSGAQQAFRAVALALWTATGGTLDAFKSGLSLATATAVSLVNGGIDVFKQSVDVVGGTILDIIAPPAPDPADASVASTGLISGAQQAFRAVALALWTATGGTLDAFKSGLTLAAATAVTLVNATIDVFKQVVDTVGGTILDIVAPPVEQEPDETGTGTGSGSVTPVAAVETTPETDSATAPLPTTTDLQQAFRSIALAVWTATGGTLDAFKSGLTLAAATAVTLVNASIDVFKQVVETVGGTILDIVAPPQEETETDSTTASLAAAAKAGKSDSGPASLPDADASLVKVSVTDKTAEETVAAPEETVETAPAAETKPVKAVVKPAEELKKTIDGVADAVKNVFSPKDRDADDSESTKPSKPSKPSSDTDTKDSGSKDSGSGSTGSDTKSDSKASSGASESKSSKSSSKGSDSKSDSKSSKSDSGDK</sequence>
<accession>A0A132PVC4</accession>
<evidence type="ECO:0000313" key="2">
    <source>
        <dbReference type="EMBL" id="KWX26117.1"/>
    </source>
</evidence>
<proteinExistence type="predicted"/>
<gene>
    <name evidence="2" type="ORF">AFM11_02445</name>
</gene>
<dbReference type="EMBL" id="LGTW01000001">
    <property type="protein sequence ID" value="KWX26117.1"/>
    <property type="molecule type" value="Genomic_DNA"/>
</dbReference>
<feature type="region of interest" description="Disordered" evidence="1">
    <location>
        <begin position="428"/>
        <end position="447"/>
    </location>
</feature>
<feature type="compositionally biased region" description="Low complexity" evidence="1">
    <location>
        <begin position="658"/>
        <end position="691"/>
    </location>
</feature>
<name>A0A132PVC4_9MYCO</name>
<reference evidence="2 3" key="1">
    <citation type="submission" date="2015-07" db="EMBL/GenBank/DDBJ databases">
        <title>A draft genome sequence of Mycobacterium wolinskyi.</title>
        <authorList>
            <person name="de Man T.J."/>
            <person name="Perry K.A."/>
            <person name="Coulliette A.D."/>
            <person name="Jensen B."/>
            <person name="Toney N.C."/>
            <person name="Limbago B.M."/>
            <person name="Noble-Wang J."/>
        </authorList>
    </citation>
    <scope>NUCLEOTIDE SEQUENCE [LARGE SCALE GENOMIC DNA]</scope>
    <source>
        <strain evidence="2 3">CDC_01</strain>
    </source>
</reference>
<feature type="region of interest" description="Disordered" evidence="1">
    <location>
        <begin position="624"/>
        <end position="708"/>
    </location>
</feature>
<dbReference type="PATRIC" id="fig|59750.3.peg.501"/>
<comment type="caution">
    <text evidence="2">The sequence shown here is derived from an EMBL/GenBank/DDBJ whole genome shotgun (WGS) entry which is preliminary data.</text>
</comment>
<dbReference type="AlphaFoldDB" id="A0A132PVC4"/>
<protein>
    <submittedName>
        <fullName evidence="2">Uncharacterized protein</fullName>
    </submittedName>
</protein>
<feature type="compositionally biased region" description="Basic and acidic residues" evidence="1">
    <location>
        <begin position="692"/>
        <end position="708"/>
    </location>
</feature>
<evidence type="ECO:0000256" key="1">
    <source>
        <dbReference type="SAM" id="MobiDB-lite"/>
    </source>
</evidence>
<feature type="compositionally biased region" description="Basic and acidic residues" evidence="1">
    <location>
        <begin position="648"/>
        <end position="657"/>
    </location>
</feature>
<feature type="compositionally biased region" description="Basic and acidic residues" evidence="1">
    <location>
        <begin position="627"/>
        <end position="639"/>
    </location>
</feature>
<organism evidence="2 3">
    <name type="scientific">Mycolicibacterium wolinskyi</name>
    <dbReference type="NCBI Taxonomy" id="59750"/>
    <lineage>
        <taxon>Bacteria</taxon>
        <taxon>Bacillati</taxon>
        <taxon>Actinomycetota</taxon>
        <taxon>Actinomycetes</taxon>
        <taxon>Mycobacteriales</taxon>
        <taxon>Mycobacteriaceae</taxon>
        <taxon>Mycolicibacterium</taxon>
    </lineage>
</organism>
<keyword evidence="3" id="KW-1185">Reference proteome</keyword>